<dbReference type="EMBL" id="AEYP01082804">
    <property type="status" value="NOT_ANNOTATED_CDS"/>
    <property type="molecule type" value="Genomic_DNA"/>
</dbReference>
<feature type="region of interest" description="Disordered" evidence="1">
    <location>
        <begin position="39"/>
        <end position="63"/>
    </location>
</feature>
<protein>
    <submittedName>
        <fullName evidence="2">Uncharacterized protein</fullName>
    </submittedName>
</protein>
<accession>M3Z1K1</accession>
<dbReference type="AlphaFoldDB" id="M3Z1K1"/>
<name>M3Z1K1_MUSPF</name>
<evidence type="ECO:0000256" key="1">
    <source>
        <dbReference type="SAM" id="MobiDB-lite"/>
    </source>
</evidence>
<proteinExistence type="predicted"/>
<organism evidence="2">
    <name type="scientific">Mustela putorius furo</name>
    <name type="common">European domestic ferret</name>
    <name type="synonym">Mustela furo</name>
    <dbReference type="NCBI Taxonomy" id="9669"/>
    <lineage>
        <taxon>Eukaryota</taxon>
        <taxon>Metazoa</taxon>
        <taxon>Chordata</taxon>
        <taxon>Craniata</taxon>
        <taxon>Vertebrata</taxon>
        <taxon>Euteleostomi</taxon>
        <taxon>Mammalia</taxon>
        <taxon>Eutheria</taxon>
        <taxon>Laurasiatheria</taxon>
        <taxon>Carnivora</taxon>
        <taxon>Caniformia</taxon>
        <taxon>Musteloidea</taxon>
        <taxon>Mustelidae</taxon>
        <taxon>Mustelinae</taxon>
        <taxon>Mustela</taxon>
    </lineage>
</organism>
<feature type="region of interest" description="Disordered" evidence="1">
    <location>
        <begin position="1"/>
        <end position="23"/>
    </location>
</feature>
<sequence length="132" mass="14124">MPPPFMAPADSKAPADPAPNRRHFVVFSSPSRPRTWRAAAEAKAPPPLPARPVPAGRGPQTRDCPLVAVRARPRPPRPPFLPLAVARPRAATSERGGERVGGAWVPCAHVALGFNPGHSHACTQFQQFHSSI</sequence>
<reference evidence="2" key="1">
    <citation type="submission" date="2024-06" db="UniProtKB">
        <authorList>
            <consortium name="Ensembl"/>
        </authorList>
    </citation>
    <scope>IDENTIFICATION</scope>
</reference>
<dbReference type="InParanoid" id="M3Z1K1"/>
<dbReference type="HOGENOM" id="CLU_1916386_0_0_1"/>
<dbReference type="Ensembl" id="ENSMPUT00000017722.1">
    <property type="protein sequence ID" value="ENSMPUP00000017463.1"/>
    <property type="gene ID" value="ENSMPUG00000017576.1"/>
</dbReference>
<evidence type="ECO:0000313" key="2">
    <source>
        <dbReference type="Ensembl" id="ENSMPUP00000017463.1"/>
    </source>
</evidence>